<evidence type="ECO:0000313" key="1">
    <source>
        <dbReference type="EMBL" id="KAJ1184552.1"/>
    </source>
</evidence>
<dbReference type="AlphaFoldDB" id="A0AAV7U694"/>
<protein>
    <submittedName>
        <fullName evidence="1">Uncharacterized protein</fullName>
    </submittedName>
</protein>
<sequence>MSGKQGAKKPLIIYGEEICTSGSASEQRVRREQLVPQARDENNAAMREEWLKPFLTERARYSARAGEKKCGNLPIREQETKVTEIIQQCE</sequence>
<comment type="caution">
    <text evidence="1">The sequence shown here is derived from an EMBL/GenBank/DDBJ whole genome shotgun (WGS) entry which is preliminary data.</text>
</comment>
<dbReference type="EMBL" id="JANPWB010000005">
    <property type="protein sequence ID" value="KAJ1184552.1"/>
    <property type="molecule type" value="Genomic_DNA"/>
</dbReference>
<organism evidence="1 2">
    <name type="scientific">Pleurodeles waltl</name>
    <name type="common">Iberian ribbed newt</name>
    <dbReference type="NCBI Taxonomy" id="8319"/>
    <lineage>
        <taxon>Eukaryota</taxon>
        <taxon>Metazoa</taxon>
        <taxon>Chordata</taxon>
        <taxon>Craniata</taxon>
        <taxon>Vertebrata</taxon>
        <taxon>Euteleostomi</taxon>
        <taxon>Amphibia</taxon>
        <taxon>Batrachia</taxon>
        <taxon>Caudata</taxon>
        <taxon>Salamandroidea</taxon>
        <taxon>Salamandridae</taxon>
        <taxon>Pleurodelinae</taxon>
        <taxon>Pleurodeles</taxon>
    </lineage>
</organism>
<name>A0AAV7U694_PLEWA</name>
<proteinExistence type="predicted"/>
<keyword evidence="2" id="KW-1185">Reference proteome</keyword>
<accession>A0AAV7U694</accession>
<dbReference type="Proteomes" id="UP001066276">
    <property type="component" value="Chromosome 3_1"/>
</dbReference>
<reference evidence="1" key="1">
    <citation type="journal article" date="2022" name="bioRxiv">
        <title>Sequencing and chromosome-scale assembly of the giantPleurodeles waltlgenome.</title>
        <authorList>
            <person name="Brown T."/>
            <person name="Elewa A."/>
            <person name="Iarovenko S."/>
            <person name="Subramanian E."/>
            <person name="Araus A.J."/>
            <person name="Petzold A."/>
            <person name="Susuki M."/>
            <person name="Suzuki K.-i.T."/>
            <person name="Hayashi T."/>
            <person name="Toyoda A."/>
            <person name="Oliveira C."/>
            <person name="Osipova E."/>
            <person name="Leigh N.D."/>
            <person name="Simon A."/>
            <person name="Yun M.H."/>
        </authorList>
    </citation>
    <scope>NUCLEOTIDE SEQUENCE</scope>
    <source>
        <strain evidence="1">20211129_DDA</strain>
        <tissue evidence="1">Liver</tissue>
    </source>
</reference>
<evidence type="ECO:0000313" key="2">
    <source>
        <dbReference type="Proteomes" id="UP001066276"/>
    </source>
</evidence>
<gene>
    <name evidence="1" type="ORF">NDU88_001358</name>
</gene>